<dbReference type="Proteomes" id="UP001196413">
    <property type="component" value="Unassembled WGS sequence"/>
</dbReference>
<reference evidence="1" key="1">
    <citation type="submission" date="2021-06" db="EMBL/GenBank/DDBJ databases">
        <title>Parelaphostrongylus tenuis whole genome reference sequence.</title>
        <authorList>
            <person name="Garwood T.J."/>
            <person name="Larsen P.A."/>
            <person name="Fountain-Jones N.M."/>
            <person name="Garbe J.R."/>
            <person name="Macchietto M.G."/>
            <person name="Kania S.A."/>
            <person name="Gerhold R.W."/>
            <person name="Richards J.E."/>
            <person name="Wolf T.M."/>
        </authorList>
    </citation>
    <scope>NUCLEOTIDE SEQUENCE</scope>
    <source>
        <strain evidence="1">MNPRO001-30</strain>
        <tissue evidence="1">Meninges</tissue>
    </source>
</reference>
<evidence type="ECO:0000313" key="1">
    <source>
        <dbReference type="EMBL" id="KAJ1352451.1"/>
    </source>
</evidence>
<dbReference type="AlphaFoldDB" id="A0AAD5QMW5"/>
<gene>
    <name evidence="1" type="ORF">KIN20_008781</name>
</gene>
<sequence length="104" mass="12117">MVLYCDSAVSHSLATKFLCTLYLFGSLESLYRKLIQKYVSILSFQSVFEDRPLNDEELIIVFVLTQRPRFHSSHLKPFVFKKLYVATILIDRHFAVTIHLSCCL</sequence>
<keyword evidence="2" id="KW-1185">Reference proteome</keyword>
<organism evidence="1 2">
    <name type="scientific">Parelaphostrongylus tenuis</name>
    <name type="common">Meningeal worm</name>
    <dbReference type="NCBI Taxonomy" id="148309"/>
    <lineage>
        <taxon>Eukaryota</taxon>
        <taxon>Metazoa</taxon>
        <taxon>Ecdysozoa</taxon>
        <taxon>Nematoda</taxon>
        <taxon>Chromadorea</taxon>
        <taxon>Rhabditida</taxon>
        <taxon>Rhabditina</taxon>
        <taxon>Rhabditomorpha</taxon>
        <taxon>Strongyloidea</taxon>
        <taxon>Metastrongylidae</taxon>
        <taxon>Parelaphostrongylus</taxon>
    </lineage>
</organism>
<name>A0AAD5QMW5_PARTN</name>
<proteinExistence type="predicted"/>
<dbReference type="EMBL" id="JAHQIW010001417">
    <property type="protein sequence ID" value="KAJ1352451.1"/>
    <property type="molecule type" value="Genomic_DNA"/>
</dbReference>
<comment type="caution">
    <text evidence="1">The sequence shown here is derived from an EMBL/GenBank/DDBJ whole genome shotgun (WGS) entry which is preliminary data.</text>
</comment>
<accession>A0AAD5QMW5</accession>
<evidence type="ECO:0000313" key="2">
    <source>
        <dbReference type="Proteomes" id="UP001196413"/>
    </source>
</evidence>
<protein>
    <submittedName>
        <fullName evidence="1">Uncharacterized protein</fullName>
    </submittedName>
</protein>